<evidence type="ECO:0000256" key="5">
    <source>
        <dbReference type="ARBA" id="ARBA00023295"/>
    </source>
</evidence>
<dbReference type="EMBL" id="VJMJ01000224">
    <property type="protein sequence ID" value="KAF0726155.1"/>
    <property type="molecule type" value="Genomic_DNA"/>
</dbReference>
<dbReference type="PANTHER" id="PTHR35923">
    <property type="entry name" value="MAJOR EXTRACELLULAR ENDOGLUCANASE"/>
    <property type="match status" value="1"/>
</dbReference>
<dbReference type="Gene3D" id="3.20.20.80">
    <property type="entry name" value="Glycosidases"/>
    <property type="match status" value="1"/>
</dbReference>
<evidence type="ECO:0000256" key="2">
    <source>
        <dbReference type="ARBA" id="ARBA00022801"/>
    </source>
</evidence>
<comment type="caution">
    <text evidence="9">The sequence shown here is derived from an EMBL/GenBank/DDBJ whole genome shotgun (WGS) entry which is preliminary data.</text>
</comment>
<dbReference type="SUPFAM" id="SSF51445">
    <property type="entry name" value="(Trans)glycosidases"/>
    <property type="match status" value="1"/>
</dbReference>
<dbReference type="Pfam" id="PF00150">
    <property type="entry name" value="Cellulase"/>
    <property type="match status" value="1"/>
</dbReference>
<gene>
    <name evidence="9" type="ORF">Ae201684_015558</name>
</gene>
<dbReference type="InterPro" id="IPR017853">
    <property type="entry name" value="GH"/>
</dbReference>
<evidence type="ECO:0000313" key="10">
    <source>
        <dbReference type="Proteomes" id="UP000481153"/>
    </source>
</evidence>
<dbReference type="VEuPathDB" id="FungiDB:AeMF1_006892"/>
<evidence type="ECO:0000256" key="4">
    <source>
        <dbReference type="ARBA" id="ARBA00023277"/>
    </source>
</evidence>
<comment type="similarity">
    <text evidence="1 7">Belongs to the glycosyl hydrolase 5 (cellulase A) family.</text>
</comment>
<dbReference type="AlphaFoldDB" id="A0A6G0WGG5"/>
<proteinExistence type="inferred from homology"/>
<evidence type="ECO:0000313" key="9">
    <source>
        <dbReference type="EMBL" id="KAF0726155.1"/>
    </source>
</evidence>
<protein>
    <recommendedName>
        <fullName evidence="8">Glycoside hydrolase family 5 domain-containing protein</fullName>
    </recommendedName>
</protein>
<keyword evidence="6" id="KW-0624">Polysaccharide degradation</keyword>
<keyword evidence="3" id="KW-0136">Cellulose degradation</keyword>
<evidence type="ECO:0000259" key="8">
    <source>
        <dbReference type="Pfam" id="PF00150"/>
    </source>
</evidence>
<name>A0A6G0WGG5_9STRA</name>
<evidence type="ECO:0000256" key="1">
    <source>
        <dbReference type="ARBA" id="ARBA00005641"/>
    </source>
</evidence>
<dbReference type="GO" id="GO:0004553">
    <property type="term" value="F:hydrolase activity, hydrolyzing O-glycosyl compounds"/>
    <property type="evidence" value="ECO:0007669"/>
    <property type="project" value="InterPro"/>
</dbReference>
<accession>A0A6G0WGG5</accession>
<sequence>MVLAMYPWLKQLAIFFADGCSINESTRDAGANQSNTDANQSNTDANLCDTHSFPSDTLSVPSDTLSVPSNTSSIPINTQPSCYICTIKLRPLDGVLDFEAKLDGIYLNGSPFYIKGANYFGFETDIYVPHGLWGGGQSTTIQKIATLLASNGFNAVRLPFAVDAVLSNRVIDPTKIVNEVALLNKFSGKTLTYFDVMDYTLDIFAQNNIVVMLDAHVLTPSLGITELWYTSSADQTNFQQAWTIVANRYKNTWNVFAADLKNEPHGSATWGSGNTATDWDHEALVLATTIQAIVPRWLIFVEGISQSSRDQAAFPTFWGEDLMDVQRAPITLPVANRLVYSAHVYSSDVSNQPYFSASNYPDNMPAIWDLHFGFVNKKYGPLIVGEWGGKYLASSDIQWQNKFSSYLKTNNIGFFYWSLNPNSGDTLGLVQDDWNTPRSEKLAMLSIFKGTPVSK</sequence>
<reference evidence="9 10" key="1">
    <citation type="submission" date="2019-07" db="EMBL/GenBank/DDBJ databases">
        <title>Genomics analysis of Aphanomyces spp. identifies a new class of oomycete effector associated with host adaptation.</title>
        <authorList>
            <person name="Gaulin E."/>
        </authorList>
    </citation>
    <scope>NUCLEOTIDE SEQUENCE [LARGE SCALE GENOMIC DNA]</scope>
    <source>
        <strain evidence="9 10">ATCC 201684</strain>
    </source>
</reference>
<keyword evidence="5 7" id="KW-0326">Glycosidase</keyword>
<evidence type="ECO:0000256" key="7">
    <source>
        <dbReference type="RuleBase" id="RU361153"/>
    </source>
</evidence>
<dbReference type="Proteomes" id="UP000481153">
    <property type="component" value="Unassembled WGS sequence"/>
</dbReference>
<keyword evidence="4" id="KW-0119">Carbohydrate metabolism</keyword>
<organism evidence="9 10">
    <name type="scientific">Aphanomyces euteiches</name>
    <dbReference type="NCBI Taxonomy" id="100861"/>
    <lineage>
        <taxon>Eukaryota</taxon>
        <taxon>Sar</taxon>
        <taxon>Stramenopiles</taxon>
        <taxon>Oomycota</taxon>
        <taxon>Saprolegniomycetes</taxon>
        <taxon>Saprolegniales</taxon>
        <taxon>Verrucalvaceae</taxon>
        <taxon>Aphanomyces</taxon>
    </lineage>
</organism>
<keyword evidence="10" id="KW-1185">Reference proteome</keyword>
<feature type="domain" description="Glycoside hydrolase family 5" evidence="8">
    <location>
        <begin position="116"/>
        <end position="423"/>
    </location>
</feature>
<dbReference type="InterPro" id="IPR001547">
    <property type="entry name" value="Glyco_hydro_5"/>
</dbReference>
<evidence type="ECO:0000256" key="6">
    <source>
        <dbReference type="ARBA" id="ARBA00023326"/>
    </source>
</evidence>
<dbReference type="GO" id="GO:0030245">
    <property type="term" value="P:cellulose catabolic process"/>
    <property type="evidence" value="ECO:0007669"/>
    <property type="project" value="UniProtKB-KW"/>
</dbReference>
<evidence type="ECO:0000256" key="3">
    <source>
        <dbReference type="ARBA" id="ARBA00023001"/>
    </source>
</evidence>
<keyword evidence="2 7" id="KW-0378">Hydrolase</keyword>
<dbReference type="PANTHER" id="PTHR35923:SF2">
    <property type="entry name" value="ENDOGLUCANASE"/>
    <property type="match status" value="1"/>
</dbReference>